<protein>
    <submittedName>
        <fullName evidence="1">Uncharacterized protein</fullName>
    </submittedName>
</protein>
<sequence length="31" mass="3788">MFDYVLFVHVVHNYLDSTANLSLYHRFILFL</sequence>
<name>A0A0A8Y4H8_ARUDO</name>
<organism evidence="1">
    <name type="scientific">Arundo donax</name>
    <name type="common">Giant reed</name>
    <name type="synonym">Donax arundinaceus</name>
    <dbReference type="NCBI Taxonomy" id="35708"/>
    <lineage>
        <taxon>Eukaryota</taxon>
        <taxon>Viridiplantae</taxon>
        <taxon>Streptophyta</taxon>
        <taxon>Embryophyta</taxon>
        <taxon>Tracheophyta</taxon>
        <taxon>Spermatophyta</taxon>
        <taxon>Magnoliopsida</taxon>
        <taxon>Liliopsida</taxon>
        <taxon>Poales</taxon>
        <taxon>Poaceae</taxon>
        <taxon>PACMAD clade</taxon>
        <taxon>Arundinoideae</taxon>
        <taxon>Arundineae</taxon>
        <taxon>Arundo</taxon>
    </lineage>
</organism>
<evidence type="ECO:0000313" key="1">
    <source>
        <dbReference type="EMBL" id="JAD20365.1"/>
    </source>
</evidence>
<reference evidence="1" key="2">
    <citation type="journal article" date="2015" name="Data Brief">
        <title>Shoot transcriptome of the giant reed, Arundo donax.</title>
        <authorList>
            <person name="Barrero R.A."/>
            <person name="Guerrero F.D."/>
            <person name="Moolhuijzen P."/>
            <person name="Goolsby J.A."/>
            <person name="Tidwell J."/>
            <person name="Bellgard S.E."/>
            <person name="Bellgard M.I."/>
        </authorList>
    </citation>
    <scope>NUCLEOTIDE SEQUENCE</scope>
    <source>
        <tissue evidence="1">Shoot tissue taken approximately 20 cm above the soil surface</tissue>
    </source>
</reference>
<dbReference type="EMBL" id="GBRH01277530">
    <property type="protein sequence ID" value="JAD20365.1"/>
    <property type="molecule type" value="Transcribed_RNA"/>
</dbReference>
<accession>A0A0A8Y4H8</accession>
<dbReference type="AlphaFoldDB" id="A0A0A8Y4H8"/>
<reference evidence="1" key="1">
    <citation type="submission" date="2014-09" db="EMBL/GenBank/DDBJ databases">
        <authorList>
            <person name="Magalhaes I.L.F."/>
            <person name="Oliveira U."/>
            <person name="Santos F.R."/>
            <person name="Vidigal T.H.D.A."/>
            <person name="Brescovit A.D."/>
            <person name="Santos A.J."/>
        </authorList>
    </citation>
    <scope>NUCLEOTIDE SEQUENCE</scope>
    <source>
        <tissue evidence="1">Shoot tissue taken approximately 20 cm above the soil surface</tissue>
    </source>
</reference>
<proteinExistence type="predicted"/>